<evidence type="ECO:0000313" key="3">
    <source>
        <dbReference type="Proteomes" id="UP000801864"/>
    </source>
</evidence>
<dbReference type="PANTHER" id="PTHR37017:SF3">
    <property type="entry name" value="AB HYDROLASE-1 DOMAIN-CONTAINING PROTEIN"/>
    <property type="match status" value="1"/>
</dbReference>
<feature type="domain" description="AB hydrolase-1" evidence="1">
    <location>
        <begin position="14"/>
        <end position="243"/>
    </location>
</feature>
<accession>A0A9P5C7C6</accession>
<dbReference type="AlphaFoldDB" id="A0A9P5C7C6"/>
<evidence type="ECO:0000313" key="2">
    <source>
        <dbReference type="EMBL" id="KAF3054652.1"/>
    </source>
</evidence>
<comment type="caution">
    <text evidence="2">The sequence shown here is derived from an EMBL/GenBank/DDBJ whole genome shotgun (WGS) entry which is preliminary data.</text>
</comment>
<evidence type="ECO:0000259" key="1">
    <source>
        <dbReference type="Pfam" id="PF12697"/>
    </source>
</evidence>
<name>A0A9P5C7C6_9HYPO</name>
<dbReference type="InterPro" id="IPR000073">
    <property type="entry name" value="AB_hydrolase_1"/>
</dbReference>
<dbReference type="Proteomes" id="UP000801864">
    <property type="component" value="Unassembled WGS sequence"/>
</dbReference>
<gene>
    <name evidence="2" type="ORF">CFAM422_013371</name>
</gene>
<dbReference type="PANTHER" id="PTHR37017">
    <property type="entry name" value="AB HYDROLASE-1 DOMAIN-CONTAINING PROTEIN-RELATED"/>
    <property type="match status" value="1"/>
</dbReference>
<proteinExistence type="predicted"/>
<dbReference type="Pfam" id="PF12697">
    <property type="entry name" value="Abhydrolase_6"/>
    <property type="match status" value="1"/>
</dbReference>
<dbReference type="InterPro" id="IPR029058">
    <property type="entry name" value="AB_hydrolase_fold"/>
</dbReference>
<sequence>MDAPEVQRRCGPIVFIVPGLFEGQASFEPFKAALEGLVQNRVHISRLASTGKNPIDEGQFTMKNDIDVIAKDLADKVEAAGDEGVVLFLHSAAAFMGSEAMKGLTRQARAAQSKPGGVDLIIMLAAAIVPEGHMHETMPWMNVNQQQNTYTCTDPIQNLFHDMSHEAAIGWSQKMQAQPHLGWFGKTSYCGWREVPSHWILTEGDKLVPVALQETMAQMAASKTMRLDAGHMAHLSRTDDVARMVAEIMTGQQGRASDT</sequence>
<organism evidence="2 3">
    <name type="scientific">Trichoderma lentiforme</name>
    <dbReference type="NCBI Taxonomy" id="1567552"/>
    <lineage>
        <taxon>Eukaryota</taxon>
        <taxon>Fungi</taxon>
        <taxon>Dikarya</taxon>
        <taxon>Ascomycota</taxon>
        <taxon>Pezizomycotina</taxon>
        <taxon>Sordariomycetes</taxon>
        <taxon>Hypocreomycetidae</taxon>
        <taxon>Hypocreales</taxon>
        <taxon>Hypocreaceae</taxon>
        <taxon>Trichoderma</taxon>
    </lineage>
</organism>
<keyword evidence="3" id="KW-1185">Reference proteome</keyword>
<protein>
    <recommendedName>
        <fullName evidence="1">AB hydrolase-1 domain-containing protein</fullName>
    </recommendedName>
</protein>
<dbReference type="InterPro" id="IPR052897">
    <property type="entry name" value="Sec-Metab_Biosynth_Hydrolase"/>
</dbReference>
<dbReference type="SUPFAM" id="SSF53474">
    <property type="entry name" value="alpha/beta-Hydrolases"/>
    <property type="match status" value="1"/>
</dbReference>
<dbReference type="Gene3D" id="3.40.50.1820">
    <property type="entry name" value="alpha/beta hydrolase"/>
    <property type="match status" value="1"/>
</dbReference>
<reference evidence="2 3" key="1">
    <citation type="submission" date="2018-06" db="EMBL/GenBank/DDBJ databases">
        <title>Genome analysis of cellulolytic fungus Trichoderma lentiforme CFAM-422.</title>
        <authorList>
            <person name="Steindorff A.S."/>
            <person name="Formighieri E.F."/>
            <person name="Midorikawa G.E.O."/>
            <person name="Tamietti M.S."/>
            <person name="Ramos E.Z."/>
            <person name="Silva A.S."/>
            <person name="Bon E.P.S."/>
            <person name="Mendes T.D."/>
            <person name="Damaso M.C.T."/>
            <person name="Favaro L.C.L."/>
        </authorList>
    </citation>
    <scope>NUCLEOTIDE SEQUENCE [LARGE SCALE GENOMIC DNA]</scope>
    <source>
        <strain evidence="2 3">CFAM-422</strain>
    </source>
</reference>
<dbReference type="EMBL" id="QLNT01000046">
    <property type="protein sequence ID" value="KAF3054652.1"/>
    <property type="molecule type" value="Genomic_DNA"/>
</dbReference>